<gene>
    <name evidence="2" type="ORF">HPLM_LOCUS12578</name>
</gene>
<evidence type="ECO:0000313" key="4">
    <source>
        <dbReference type="WBParaSite" id="HPLM_0001258601-mRNA-1"/>
    </source>
</evidence>
<reference evidence="2 3" key="2">
    <citation type="submission" date="2018-11" db="EMBL/GenBank/DDBJ databases">
        <authorList>
            <consortium name="Pathogen Informatics"/>
        </authorList>
    </citation>
    <scope>NUCLEOTIDE SEQUENCE [LARGE SCALE GENOMIC DNA]</scope>
    <source>
        <strain evidence="2 3">MHpl1</strain>
    </source>
</reference>
<accession>A0A0N4WMX0</accession>
<dbReference type="EMBL" id="UZAF01017907">
    <property type="protein sequence ID" value="VDO46070.1"/>
    <property type="molecule type" value="Genomic_DNA"/>
</dbReference>
<keyword evidence="3" id="KW-1185">Reference proteome</keyword>
<keyword evidence="1" id="KW-1133">Transmembrane helix</keyword>
<dbReference type="AlphaFoldDB" id="A0A0N4WMX0"/>
<organism evidence="4">
    <name type="scientific">Haemonchus placei</name>
    <name type="common">Barber's pole worm</name>
    <dbReference type="NCBI Taxonomy" id="6290"/>
    <lineage>
        <taxon>Eukaryota</taxon>
        <taxon>Metazoa</taxon>
        <taxon>Ecdysozoa</taxon>
        <taxon>Nematoda</taxon>
        <taxon>Chromadorea</taxon>
        <taxon>Rhabditida</taxon>
        <taxon>Rhabditina</taxon>
        <taxon>Rhabditomorpha</taxon>
        <taxon>Strongyloidea</taxon>
        <taxon>Trichostrongylidae</taxon>
        <taxon>Haemonchus</taxon>
    </lineage>
</organism>
<name>A0A0N4WMX0_HAEPC</name>
<sequence>MWLFRRKHVADFAVSQPPYAADAIPVRPVSDLLKALGFTIGVGAAAFSIAALADYKRSRDAFHFSGFTFDSRTGVRATSREHL</sequence>
<feature type="transmembrane region" description="Helical" evidence="1">
    <location>
        <begin position="35"/>
        <end position="53"/>
    </location>
</feature>
<evidence type="ECO:0000313" key="2">
    <source>
        <dbReference type="EMBL" id="VDO46070.1"/>
    </source>
</evidence>
<keyword evidence="1" id="KW-0812">Transmembrane</keyword>
<protein>
    <submittedName>
        <fullName evidence="4">Complex I-B16.6</fullName>
    </submittedName>
</protein>
<proteinExistence type="predicted"/>
<dbReference type="Proteomes" id="UP000268014">
    <property type="component" value="Unassembled WGS sequence"/>
</dbReference>
<dbReference type="WBParaSite" id="HPLM_0001258601-mRNA-1">
    <property type="protein sequence ID" value="HPLM_0001258601-mRNA-1"/>
    <property type="gene ID" value="HPLM_0001258601"/>
</dbReference>
<evidence type="ECO:0000256" key="1">
    <source>
        <dbReference type="SAM" id="Phobius"/>
    </source>
</evidence>
<dbReference type="OrthoDB" id="10260614at2759"/>
<evidence type="ECO:0000313" key="3">
    <source>
        <dbReference type="Proteomes" id="UP000268014"/>
    </source>
</evidence>
<keyword evidence="1" id="KW-0472">Membrane</keyword>
<reference evidence="4" key="1">
    <citation type="submission" date="2016-04" db="UniProtKB">
        <authorList>
            <consortium name="WormBaseParasite"/>
        </authorList>
    </citation>
    <scope>IDENTIFICATION</scope>
</reference>